<dbReference type="EMBL" id="LAZR01033903">
    <property type="protein sequence ID" value="KKL46800.1"/>
    <property type="molecule type" value="Genomic_DNA"/>
</dbReference>
<comment type="caution">
    <text evidence="1">The sequence shown here is derived from an EMBL/GenBank/DDBJ whole genome shotgun (WGS) entry which is preliminary data.</text>
</comment>
<name>A0A0F9EPI3_9ZZZZ</name>
<accession>A0A0F9EPI3</accession>
<evidence type="ECO:0000313" key="1">
    <source>
        <dbReference type="EMBL" id="KKL46800.1"/>
    </source>
</evidence>
<gene>
    <name evidence="1" type="ORF">LCGC14_2341950</name>
</gene>
<dbReference type="AlphaFoldDB" id="A0A0F9EPI3"/>
<protein>
    <submittedName>
        <fullName evidence="1">Uncharacterized protein</fullName>
    </submittedName>
</protein>
<reference evidence="1" key="1">
    <citation type="journal article" date="2015" name="Nature">
        <title>Complex archaea that bridge the gap between prokaryotes and eukaryotes.</title>
        <authorList>
            <person name="Spang A."/>
            <person name="Saw J.H."/>
            <person name="Jorgensen S.L."/>
            <person name="Zaremba-Niedzwiedzka K."/>
            <person name="Martijn J."/>
            <person name="Lind A.E."/>
            <person name="van Eijk R."/>
            <person name="Schleper C."/>
            <person name="Guy L."/>
            <person name="Ettema T.J."/>
        </authorList>
    </citation>
    <scope>NUCLEOTIDE SEQUENCE</scope>
</reference>
<sequence length="75" mass="8601">MTKIQQLGAHFFIDEEVYISPSGKMPTGDEVEEELIRRKYTRMAISAGDPKIKDFADAEIKARRKEAKDALREET</sequence>
<organism evidence="1">
    <name type="scientific">marine sediment metagenome</name>
    <dbReference type="NCBI Taxonomy" id="412755"/>
    <lineage>
        <taxon>unclassified sequences</taxon>
        <taxon>metagenomes</taxon>
        <taxon>ecological metagenomes</taxon>
    </lineage>
</organism>
<proteinExistence type="predicted"/>